<feature type="region of interest" description="Disordered" evidence="1">
    <location>
        <begin position="1"/>
        <end position="24"/>
    </location>
</feature>
<evidence type="ECO:0000313" key="4">
    <source>
        <dbReference type="Proteomes" id="UP000199400"/>
    </source>
</evidence>
<keyword evidence="2" id="KW-0812">Transmembrane</keyword>
<dbReference type="STRING" id="54.SAMN02745121_08237"/>
<dbReference type="OrthoDB" id="5512508at2"/>
<dbReference type="Proteomes" id="UP000199400">
    <property type="component" value="Unassembled WGS sequence"/>
</dbReference>
<feature type="transmembrane region" description="Helical" evidence="2">
    <location>
        <begin position="152"/>
        <end position="169"/>
    </location>
</feature>
<evidence type="ECO:0000256" key="1">
    <source>
        <dbReference type="SAM" id="MobiDB-lite"/>
    </source>
</evidence>
<keyword evidence="4" id="KW-1185">Reference proteome</keyword>
<reference evidence="4" key="1">
    <citation type="submission" date="2016-10" db="EMBL/GenBank/DDBJ databases">
        <authorList>
            <person name="Varghese N."/>
            <person name="Submissions S."/>
        </authorList>
    </citation>
    <scope>NUCLEOTIDE SEQUENCE [LARGE SCALE GENOMIC DNA]</scope>
    <source>
        <strain evidence="4">ATCC 25963</strain>
    </source>
</reference>
<evidence type="ECO:0000256" key="2">
    <source>
        <dbReference type="SAM" id="Phobius"/>
    </source>
</evidence>
<accession>A0A1I2HVL5</accession>
<feature type="transmembrane region" description="Helical" evidence="2">
    <location>
        <begin position="127"/>
        <end position="146"/>
    </location>
</feature>
<evidence type="ECO:0000313" key="3">
    <source>
        <dbReference type="EMBL" id="SFF33862.1"/>
    </source>
</evidence>
<sequence length="207" mass="21926">MTDSNDMSNEAGLKGQLARADRPWRGDEHALQVAAAREAGLPAGQTAIDLYTEGFRRGLQERDPADGAIVLRGRTVLRAEEMMRSLKPMLRFLRIGPDAIGLRVVEGEFELRVAGQAADASEPVQGAVRMVLLIWIASGLIGFALLQGGSQMAALLAWGVGLLVGASALRRGQVSGRTMLAARLAVGLGILAHEEQLILPPADRGGS</sequence>
<keyword evidence="2" id="KW-1133">Transmembrane helix</keyword>
<dbReference type="RefSeq" id="WP_100793498.1">
    <property type="nucleotide sequence ID" value="NZ_FOMX01000049.1"/>
</dbReference>
<organism evidence="3 4">
    <name type="scientific">Nannocystis exedens</name>
    <dbReference type="NCBI Taxonomy" id="54"/>
    <lineage>
        <taxon>Bacteria</taxon>
        <taxon>Pseudomonadati</taxon>
        <taxon>Myxococcota</taxon>
        <taxon>Polyangia</taxon>
        <taxon>Nannocystales</taxon>
        <taxon>Nannocystaceae</taxon>
        <taxon>Nannocystis</taxon>
    </lineage>
</organism>
<protein>
    <submittedName>
        <fullName evidence="3">Uncharacterized protein</fullName>
    </submittedName>
</protein>
<name>A0A1I2HVL5_9BACT</name>
<keyword evidence="2" id="KW-0472">Membrane</keyword>
<gene>
    <name evidence="3" type="ORF">SAMN02745121_08237</name>
</gene>
<dbReference type="EMBL" id="FOMX01000049">
    <property type="protein sequence ID" value="SFF33862.1"/>
    <property type="molecule type" value="Genomic_DNA"/>
</dbReference>
<dbReference type="AlphaFoldDB" id="A0A1I2HVL5"/>
<proteinExistence type="predicted"/>